<dbReference type="InterPro" id="IPR023614">
    <property type="entry name" value="Porin_dom_sf"/>
</dbReference>
<feature type="chain" id="PRO_5047231158" evidence="1">
    <location>
        <begin position="20"/>
        <end position="383"/>
    </location>
</feature>
<sequence>MKVTECLLLSFLCGGVACAGEWQFNGYLSQGLVGVNGSDFFTDGDDVSFALSEASLMTSWRPSESIRLAGALVYRQRGNLSDEHFHLDYLFAEYLYPLDNGFTGVRLGRVKNEIGFYSSTRDVPFTRPAILLPQSIYADYYRDAQSHVDGGELLGSHRLNGGILEWNLSGGVLHVTDDLSRNILGTLDYGHFQSDYFYALDLDYSTDSWRLGGNLYQTRLNVETDLANMHGDVKQLAFVLSAQYRWSDWEFTTEFSKGWRTLSDNMLLGEWGAEQPYHGYYLDARYLMGESLEWFVRYDYSVENLDDPHGNRLALQGLPEYFGYSRDWSLGLKWRFADSWQLGAEYHWIEGASWVPPILNKNPATQDKNWSIVALQLSYRLQW</sequence>
<keyword evidence="3" id="KW-1185">Reference proteome</keyword>
<evidence type="ECO:0000256" key="1">
    <source>
        <dbReference type="SAM" id="SignalP"/>
    </source>
</evidence>
<accession>A0ABX7G4S3</accession>
<dbReference type="SUPFAM" id="SSF56935">
    <property type="entry name" value="Porins"/>
    <property type="match status" value="1"/>
</dbReference>
<dbReference type="Proteomes" id="UP000596252">
    <property type="component" value="Chromosome"/>
</dbReference>
<keyword evidence="1" id="KW-0732">Signal</keyword>
<organism evidence="2 3">
    <name type="scientific">Shewanella litorisediminis</name>
    <dbReference type="NCBI Taxonomy" id="1173586"/>
    <lineage>
        <taxon>Bacteria</taxon>
        <taxon>Pseudomonadati</taxon>
        <taxon>Pseudomonadota</taxon>
        <taxon>Gammaproteobacteria</taxon>
        <taxon>Alteromonadales</taxon>
        <taxon>Shewanellaceae</taxon>
        <taxon>Shewanella</taxon>
    </lineage>
</organism>
<dbReference type="Gene3D" id="2.40.160.10">
    <property type="entry name" value="Porin"/>
    <property type="match status" value="1"/>
</dbReference>
<gene>
    <name evidence="2" type="ORF">JQC75_02635</name>
</gene>
<evidence type="ECO:0000313" key="2">
    <source>
        <dbReference type="EMBL" id="QRH02339.1"/>
    </source>
</evidence>
<proteinExistence type="predicted"/>
<dbReference type="RefSeq" id="WP_203325955.1">
    <property type="nucleotide sequence ID" value="NZ_CP069213.1"/>
</dbReference>
<evidence type="ECO:0000313" key="3">
    <source>
        <dbReference type="Proteomes" id="UP000596252"/>
    </source>
</evidence>
<keyword evidence="2" id="KW-0675">Receptor</keyword>
<protein>
    <submittedName>
        <fullName evidence="2">TonB-dependent receptor</fullName>
    </submittedName>
</protein>
<dbReference type="EMBL" id="CP069213">
    <property type="protein sequence ID" value="QRH02339.1"/>
    <property type="molecule type" value="Genomic_DNA"/>
</dbReference>
<reference evidence="2 3" key="1">
    <citation type="journal article" date="2012" name="Antonie Van Leeuwenhoek">
        <title>Shewanella litorisediminis sp. nov., a gammaproteobacterium isolated from a tidal flat sediment.</title>
        <authorList>
            <person name="Lee M.H."/>
            <person name="Yoon J.H."/>
        </authorList>
    </citation>
    <scope>NUCLEOTIDE SEQUENCE [LARGE SCALE GENOMIC DNA]</scope>
    <source>
        <strain evidence="2 3">SMK1-12</strain>
    </source>
</reference>
<dbReference type="PROSITE" id="PS51257">
    <property type="entry name" value="PROKAR_LIPOPROTEIN"/>
    <property type="match status" value="1"/>
</dbReference>
<feature type="signal peptide" evidence="1">
    <location>
        <begin position="1"/>
        <end position="19"/>
    </location>
</feature>
<name>A0ABX7G4S3_9GAMM</name>